<reference evidence="2" key="1">
    <citation type="submission" date="2014-08" db="EMBL/GenBank/DDBJ databases">
        <authorList>
            <person name="Moulin L."/>
        </authorList>
    </citation>
    <scope>NUCLEOTIDE SEQUENCE [LARGE SCALE GENOMIC DNA]</scope>
</reference>
<dbReference type="AlphaFoldDB" id="A0A090DMQ6"/>
<accession>A0A090DMQ6</accession>
<name>A0A090DMQ6_MESPL</name>
<protein>
    <submittedName>
        <fullName evidence="1">Uncharacterized protein</fullName>
    </submittedName>
</protein>
<evidence type="ECO:0000313" key="2">
    <source>
        <dbReference type="Proteomes" id="UP000045285"/>
    </source>
</evidence>
<evidence type="ECO:0000313" key="1">
    <source>
        <dbReference type="EMBL" id="CDX17632.1"/>
    </source>
</evidence>
<dbReference type="Proteomes" id="UP000045285">
    <property type="component" value="Unassembled WGS sequence"/>
</dbReference>
<keyword evidence="2" id="KW-1185">Reference proteome</keyword>
<organism evidence="1 2">
    <name type="scientific">Mesorhizobium plurifarium</name>
    <dbReference type="NCBI Taxonomy" id="69974"/>
    <lineage>
        <taxon>Bacteria</taxon>
        <taxon>Pseudomonadati</taxon>
        <taxon>Pseudomonadota</taxon>
        <taxon>Alphaproteobacteria</taxon>
        <taxon>Hyphomicrobiales</taxon>
        <taxon>Phyllobacteriaceae</taxon>
        <taxon>Mesorhizobium</taxon>
    </lineage>
</organism>
<gene>
    <name evidence="1" type="ORF">MPL3356_240115</name>
</gene>
<sequence>MTASLRPLPAENFGTVRAGIFTSAPVCGLRPVEAARFDTVKFPKPTSRTSPPFFSSPVITENTASTADCASAFEMLAESATADTSSFLFIKIPFHEKTGTYDSSGRKRTLERSDPEPKPKTAEFRAFLNFFVAFSHEKAGLEARLSLCALQL</sequence>
<dbReference type="EMBL" id="CCMZ01000017">
    <property type="protein sequence ID" value="CDX17632.1"/>
    <property type="molecule type" value="Genomic_DNA"/>
</dbReference>
<proteinExistence type="predicted"/>